<name>A0A6A6KQK8_HEVBR</name>
<dbReference type="Proteomes" id="UP000467840">
    <property type="component" value="Chromosome 2"/>
</dbReference>
<dbReference type="Pfam" id="PF02453">
    <property type="entry name" value="Reticulon"/>
    <property type="match status" value="1"/>
</dbReference>
<reference evidence="7 8" key="1">
    <citation type="journal article" date="2020" name="Mol. Plant">
        <title>The Chromosome-Based Rubber Tree Genome Provides New Insights into Spurge Genome Evolution and Rubber Biosynthesis.</title>
        <authorList>
            <person name="Liu J."/>
            <person name="Shi C."/>
            <person name="Shi C.C."/>
            <person name="Li W."/>
            <person name="Zhang Q.J."/>
            <person name="Zhang Y."/>
            <person name="Li K."/>
            <person name="Lu H.F."/>
            <person name="Shi C."/>
            <person name="Zhu S.T."/>
            <person name="Xiao Z.Y."/>
            <person name="Nan H."/>
            <person name="Yue Y."/>
            <person name="Zhu X.G."/>
            <person name="Wu Y."/>
            <person name="Hong X.N."/>
            <person name="Fan G.Y."/>
            <person name="Tong Y."/>
            <person name="Zhang D."/>
            <person name="Mao C.L."/>
            <person name="Liu Y.L."/>
            <person name="Hao S.J."/>
            <person name="Liu W.Q."/>
            <person name="Lv M.Q."/>
            <person name="Zhang H.B."/>
            <person name="Liu Y."/>
            <person name="Hu-Tang G.R."/>
            <person name="Wang J.P."/>
            <person name="Wang J.H."/>
            <person name="Sun Y.H."/>
            <person name="Ni S.B."/>
            <person name="Chen W.B."/>
            <person name="Zhang X.C."/>
            <person name="Jiao Y.N."/>
            <person name="Eichler E.E."/>
            <person name="Li G.H."/>
            <person name="Liu X."/>
            <person name="Gao L.Z."/>
        </authorList>
    </citation>
    <scope>NUCLEOTIDE SEQUENCE [LARGE SCALE GENOMIC DNA]</scope>
    <source>
        <strain evidence="8">cv. GT1</strain>
        <tissue evidence="7">Leaf</tissue>
    </source>
</reference>
<keyword evidence="3 6" id="KW-0256">Endoplasmic reticulum</keyword>
<comment type="subcellular location">
    <subcellularLocation>
        <location evidence="1 6">Endoplasmic reticulum membrane</location>
        <topology evidence="1 6">Multi-pass membrane protein</topology>
    </subcellularLocation>
</comment>
<keyword evidence="2 6" id="KW-0812">Transmembrane</keyword>
<dbReference type="InterPro" id="IPR045064">
    <property type="entry name" value="Reticulon-like"/>
</dbReference>
<protein>
    <recommendedName>
        <fullName evidence="6">Reticulon-like protein</fullName>
    </recommendedName>
</protein>
<evidence type="ECO:0000313" key="7">
    <source>
        <dbReference type="EMBL" id="KAF2290333.1"/>
    </source>
</evidence>
<dbReference type="PANTHER" id="PTHR10994">
    <property type="entry name" value="RETICULON"/>
    <property type="match status" value="1"/>
</dbReference>
<feature type="transmembrane region" description="Helical" evidence="6">
    <location>
        <begin position="175"/>
        <end position="202"/>
    </location>
</feature>
<keyword evidence="5 6" id="KW-0472">Membrane</keyword>
<keyword evidence="8" id="KW-1185">Reference proteome</keyword>
<feature type="transmembrane region" description="Helical" evidence="6">
    <location>
        <begin position="103"/>
        <end position="124"/>
    </location>
</feature>
<evidence type="ECO:0000256" key="2">
    <source>
        <dbReference type="ARBA" id="ARBA00022692"/>
    </source>
</evidence>
<dbReference type="PANTHER" id="PTHR10994:SF177">
    <property type="entry name" value="RETICULON-LIKE PROTEIN B15"/>
    <property type="match status" value="1"/>
</dbReference>
<evidence type="ECO:0000313" key="8">
    <source>
        <dbReference type="Proteomes" id="UP000467840"/>
    </source>
</evidence>
<sequence>MVEESVDGFDAELVKEIEKRDYDNNDNNDKHSSSSSDSEIDNYAILKSARKNRLFGRQKPLHLVLGGGKSADIILWRNKQASTGVFSAATVIWLLFECAGYHLLTFLCHSLIFSLATLFLWSNLASFVNMSPPEFPKITVPEHLLVNFLLWVRAELNRAFITLRDVASGKDLKKFLSVIGLLWVVSVVGGWFSFLTLFYLVFVMLLTVPMLYEKHEDDVDTYAEKAWVEIKKQYAVLDEKVIQKIPILTSQKNHKQH</sequence>
<accession>A0A6A6KQK8</accession>
<comment type="caution">
    <text evidence="7">The sequence shown here is derived from an EMBL/GenBank/DDBJ whole genome shotgun (WGS) entry which is preliminary data.</text>
</comment>
<evidence type="ECO:0000256" key="3">
    <source>
        <dbReference type="ARBA" id="ARBA00022824"/>
    </source>
</evidence>
<keyword evidence="4 6" id="KW-1133">Transmembrane helix</keyword>
<evidence type="ECO:0000256" key="5">
    <source>
        <dbReference type="ARBA" id="ARBA00023136"/>
    </source>
</evidence>
<dbReference type="PROSITE" id="PS50845">
    <property type="entry name" value="RETICULON"/>
    <property type="match status" value="1"/>
</dbReference>
<dbReference type="OrthoDB" id="567788at2759"/>
<gene>
    <name evidence="7" type="ORF">GH714_011040</name>
</gene>
<dbReference type="InterPro" id="IPR003388">
    <property type="entry name" value="Reticulon"/>
</dbReference>
<dbReference type="GO" id="GO:0005789">
    <property type="term" value="C:endoplasmic reticulum membrane"/>
    <property type="evidence" value="ECO:0007669"/>
    <property type="project" value="UniProtKB-SubCell"/>
</dbReference>
<evidence type="ECO:0000256" key="4">
    <source>
        <dbReference type="ARBA" id="ARBA00022989"/>
    </source>
</evidence>
<evidence type="ECO:0000256" key="6">
    <source>
        <dbReference type="RuleBase" id="RU363132"/>
    </source>
</evidence>
<dbReference type="AlphaFoldDB" id="A0A6A6KQK8"/>
<evidence type="ECO:0000256" key="1">
    <source>
        <dbReference type="ARBA" id="ARBA00004477"/>
    </source>
</evidence>
<dbReference type="EMBL" id="JAAGAX010000015">
    <property type="protein sequence ID" value="KAF2290333.1"/>
    <property type="molecule type" value="Genomic_DNA"/>
</dbReference>
<proteinExistence type="predicted"/>
<organism evidence="7 8">
    <name type="scientific">Hevea brasiliensis</name>
    <name type="common">Para rubber tree</name>
    <name type="synonym">Siphonia brasiliensis</name>
    <dbReference type="NCBI Taxonomy" id="3981"/>
    <lineage>
        <taxon>Eukaryota</taxon>
        <taxon>Viridiplantae</taxon>
        <taxon>Streptophyta</taxon>
        <taxon>Embryophyta</taxon>
        <taxon>Tracheophyta</taxon>
        <taxon>Spermatophyta</taxon>
        <taxon>Magnoliopsida</taxon>
        <taxon>eudicotyledons</taxon>
        <taxon>Gunneridae</taxon>
        <taxon>Pentapetalae</taxon>
        <taxon>rosids</taxon>
        <taxon>fabids</taxon>
        <taxon>Malpighiales</taxon>
        <taxon>Euphorbiaceae</taxon>
        <taxon>Crotonoideae</taxon>
        <taxon>Micrandreae</taxon>
        <taxon>Hevea</taxon>
    </lineage>
</organism>
<dbReference type="GO" id="GO:0009617">
    <property type="term" value="P:response to bacterium"/>
    <property type="evidence" value="ECO:0007669"/>
    <property type="project" value="InterPro"/>
</dbReference>